<dbReference type="CDD" id="cd06464">
    <property type="entry name" value="ACD_sHsps-like"/>
    <property type="match status" value="1"/>
</dbReference>
<protein>
    <submittedName>
        <fullName evidence="4">Heat shock protein Hsp20</fullName>
    </submittedName>
</protein>
<dbReference type="HOGENOM" id="CLU_1642672_0_0_12"/>
<dbReference type="Pfam" id="PF00011">
    <property type="entry name" value="HSP20"/>
    <property type="match status" value="1"/>
</dbReference>
<dbReference type="SUPFAM" id="SSF49764">
    <property type="entry name" value="HSP20-like chaperones"/>
    <property type="match status" value="1"/>
</dbReference>
<feature type="domain" description="SHSP" evidence="3">
    <location>
        <begin position="41"/>
        <end position="157"/>
    </location>
</feature>
<evidence type="ECO:0000313" key="4">
    <source>
        <dbReference type="EMBL" id="ADK83119.1"/>
    </source>
</evidence>
<dbReference type="eggNOG" id="COG0071">
    <property type="taxonomic scope" value="Bacteria"/>
</dbReference>
<evidence type="ECO:0000256" key="2">
    <source>
        <dbReference type="RuleBase" id="RU003616"/>
    </source>
</evidence>
<dbReference type="RefSeq" id="WP_013256576.1">
    <property type="nucleotide sequence ID" value="NC_014364.1"/>
</dbReference>
<dbReference type="InterPro" id="IPR008978">
    <property type="entry name" value="HSP20-like_chaperone"/>
</dbReference>
<dbReference type="STRING" id="573413.Spirs_4036"/>
<dbReference type="Gene3D" id="2.60.40.790">
    <property type="match status" value="1"/>
</dbReference>
<dbReference type="KEGG" id="ssm:Spirs_4036"/>
<comment type="similarity">
    <text evidence="1 2">Belongs to the small heat shock protein (HSP20) family.</text>
</comment>
<dbReference type="PROSITE" id="PS01031">
    <property type="entry name" value="SHSP"/>
    <property type="match status" value="1"/>
</dbReference>
<keyword evidence="4" id="KW-0346">Stress response</keyword>
<dbReference type="InterPro" id="IPR002068">
    <property type="entry name" value="A-crystallin/Hsp20_dom"/>
</dbReference>
<dbReference type="OrthoDB" id="369397at2"/>
<dbReference type="EMBL" id="CP002116">
    <property type="protein sequence ID" value="ADK83119.1"/>
    <property type="molecule type" value="Genomic_DNA"/>
</dbReference>
<dbReference type="AlphaFoldDB" id="E1R9F0"/>
<evidence type="ECO:0000313" key="5">
    <source>
        <dbReference type="Proteomes" id="UP000002318"/>
    </source>
</evidence>
<gene>
    <name evidence="4" type="ordered locus">Spirs_4036</name>
</gene>
<accession>E1R9F0</accession>
<proteinExistence type="inferred from homology"/>
<dbReference type="Proteomes" id="UP000002318">
    <property type="component" value="Chromosome"/>
</dbReference>
<sequence length="161" mass="18904">MKENFVIDLGQILDEVFEATRNFGESFQEEMKRGWNEKVDFYPSYSYPPVNVYITADKSMVLEFALAGFREEDLDLRFQGDYMIFSAKSPNLEPEGEVHYFKRRLKLKAIEAQRYFVPEDKYDREKVKATFINGVLRVVIPPNEIIETKDGIKIEIVREDA</sequence>
<organism evidence="4 5">
    <name type="scientific">Sediminispirochaeta smaragdinae (strain DSM 11293 / JCM 15392 / SEBR 4228)</name>
    <name type="common">Spirochaeta smaragdinae</name>
    <dbReference type="NCBI Taxonomy" id="573413"/>
    <lineage>
        <taxon>Bacteria</taxon>
        <taxon>Pseudomonadati</taxon>
        <taxon>Spirochaetota</taxon>
        <taxon>Spirochaetia</taxon>
        <taxon>Spirochaetales</taxon>
        <taxon>Spirochaetaceae</taxon>
        <taxon>Sediminispirochaeta</taxon>
    </lineage>
</organism>
<evidence type="ECO:0000259" key="3">
    <source>
        <dbReference type="PROSITE" id="PS01031"/>
    </source>
</evidence>
<keyword evidence="5" id="KW-1185">Reference proteome</keyword>
<reference evidence="4 5" key="1">
    <citation type="journal article" date="2010" name="Stand. Genomic Sci.">
        <title>Complete genome sequence of Spirochaeta smaragdinae type strain (SEBR 4228).</title>
        <authorList>
            <person name="Mavromatis K."/>
            <person name="Yasawong M."/>
            <person name="Chertkov O."/>
            <person name="Lapidus A."/>
            <person name="Lucas S."/>
            <person name="Nolan M."/>
            <person name="Del Rio T.G."/>
            <person name="Tice H."/>
            <person name="Cheng J.F."/>
            <person name="Pitluck S."/>
            <person name="Liolios K."/>
            <person name="Ivanova N."/>
            <person name="Tapia R."/>
            <person name="Han C."/>
            <person name="Bruce D."/>
            <person name="Goodwin L."/>
            <person name="Pati A."/>
            <person name="Chen A."/>
            <person name="Palaniappan K."/>
            <person name="Land M."/>
            <person name="Hauser L."/>
            <person name="Chang Y.J."/>
            <person name="Jeffries C.D."/>
            <person name="Detter J.C."/>
            <person name="Rohde M."/>
            <person name="Brambilla E."/>
            <person name="Spring S."/>
            <person name="Goker M."/>
            <person name="Sikorski J."/>
            <person name="Woyke T."/>
            <person name="Bristow J."/>
            <person name="Eisen J.A."/>
            <person name="Markowitz V."/>
            <person name="Hugenholtz P."/>
            <person name="Klenk H.P."/>
            <person name="Kyrpides N.C."/>
        </authorList>
    </citation>
    <scope>NUCLEOTIDE SEQUENCE [LARGE SCALE GENOMIC DNA]</scope>
    <source>
        <strain evidence="5">DSM 11293 / JCM 15392 / SEBR 4228</strain>
    </source>
</reference>
<name>E1R9F0_SEDSS</name>
<evidence type="ECO:0000256" key="1">
    <source>
        <dbReference type="PROSITE-ProRule" id="PRU00285"/>
    </source>
</evidence>